<evidence type="ECO:0000313" key="1">
    <source>
        <dbReference type="EMBL" id="WNY26461.1"/>
    </source>
</evidence>
<reference evidence="1 2" key="1">
    <citation type="submission" date="2023-07" db="EMBL/GenBank/DDBJ databases">
        <title>Closed genome sequence of Methanosarcinaceae archaeon Am2.</title>
        <authorList>
            <person name="Poehlein A."/>
            <person name="Protasov E."/>
            <person name="Platt K."/>
            <person name="Reeh H."/>
            <person name="Daniel R."/>
            <person name="Brune A."/>
        </authorList>
    </citation>
    <scope>NUCLEOTIDE SEQUENCE [LARGE SCALE GENOMIC DNA]</scope>
    <source>
        <strain evidence="1 2">Am2</strain>
    </source>
</reference>
<dbReference type="SUPFAM" id="SSF46785">
    <property type="entry name" value="Winged helix' DNA-binding domain"/>
    <property type="match status" value="1"/>
</dbReference>
<organism evidence="1 2">
    <name type="scientific">Methanolapillus ohkumae</name>
    <dbReference type="NCBI Taxonomy" id="3028298"/>
    <lineage>
        <taxon>Archaea</taxon>
        <taxon>Methanobacteriati</taxon>
        <taxon>Methanobacteriota</taxon>
        <taxon>Stenosarchaea group</taxon>
        <taxon>Methanomicrobia</taxon>
        <taxon>Methanosarcinales</taxon>
        <taxon>Methanosarcinaceae</taxon>
        <taxon>Methanolapillus</taxon>
    </lineage>
</organism>
<dbReference type="Gene3D" id="1.10.10.10">
    <property type="entry name" value="Winged helix-like DNA-binding domain superfamily/Winged helix DNA-binding domain"/>
    <property type="match status" value="1"/>
</dbReference>
<sequence length="102" mass="11682">MLFEQANNELELIGRHMLVLKYVIERGPIGILKLSEETGMQAHKVRYSLRVLEQNGLIKPSQQGAIAGDNVTHFLNTGDERYDSIRKMMDDIEKIENSIIQK</sequence>
<dbReference type="EMBL" id="CP131061">
    <property type="protein sequence ID" value="WNY26461.1"/>
    <property type="molecule type" value="Genomic_DNA"/>
</dbReference>
<evidence type="ECO:0000313" key="2">
    <source>
        <dbReference type="Proteomes" id="UP001304970"/>
    </source>
</evidence>
<proteinExistence type="predicted"/>
<accession>A0AA96VDU4</accession>
<keyword evidence="2" id="KW-1185">Reference proteome</keyword>
<dbReference type="Proteomes" id="UP001304970">
    <property type="component" value="Chromosome"/>
</dbReference>
<protein>
    <submittedName>
        <fullName evidence="1">Uncharacterized protein</fullName>
    </submittedName>
</protein>
<gene>
    <name evidence="1" type="ORF">MsAm2_02230</name>
</gene>
<name>A0AA96VDU4_9EURY</name>
<dbReference type="AlphaFoldDB" id="A0AA96VDU4"/>
<dbReference type="RefSeq" id="WP_338097991.1">
    <property type="nucleotide sequence ID" value="NZ_CP131061.1"/>
</dbReference>
<dbReference type="InterPro" id="IPR036388">
    <property type="entry name" value="WH-like_DNA-bd_sf"/>
</dbReference>
<dbReference type="GeneID" id="89227624"/>
<dbReference type="InterPro" id="IPR036390">
    <property type="entry name" value="WH_DNA-bd_sf"/>
</dbReference>